<evidence type="ECO:0000313" key="9">
    <source>
        <dbReference type="EMBL" id="CAH1394781.1"/>
    </source>
</evidence>
<comment type="subcellular location">
    <subcellularLocation>
        <location evidence="1">Cell membrane</location>
    </subcellularLocation>
</comment>
<evidence type="ECO:0000256" key="6">
    <source>
        <dbReference type="ARBA" id="ARBA00023136"/>
    </source>
</evidence>
<protein>
    <submittedName>
        <fullName evidence="9">Uncharacterized protein</fullName>
    </submittedName>
</protein>
<feature type="transmembrane region" description="Helical" evidence="8">
    <location>
        <begin position="7"/>
        <end position="29"/>
    </location>
</feature>
<dbReference type="GO" id="GO:0005886">
    <property type="term" value="C:plasma membrane"/>
    <property type="evidence" value="ECO:0007669"/>
    <property type="project" value="UniProtKB-SubCell"/>
</dbReference>
<sequence length="509" mass="57393">MRKWVNWSIFGLVGLLLAIATLIFHYFILPIAIRYQVTKTLELKNGTEAWDRFVNTPIPVMLNVYFFNLDNPEGVLQGETPKVTQVGPYVYREKWEKVDIRIDEERDTIFYRQKIDFEFDQKQSGSLSDKDIVSIINPVVHVVTKIIDGLQALNLTNEVIEFALPTMARENYGPVFTASVHDILLGGVRIHCSGNLPFIVKFLCAAFKRFLPLPYLSLADNGDLMAAIFKFKELGPVMELNRGSRDPNMIGRIVSMDGRRKLTSWKCDSANIVDGYDMTMLSPFNKRTSIPLFTYDLQSTLQMQYETDVSFEGIGGYRFVLAPDVFGDPATNPKSRCYCPGSIKNLTIPPPCMKGSGVLDVSSCIGAPVILSNPHFYGASENYKSAVKGLQPEKNLHESFLELEPTTGVPLQGKRRIQVNVNAQKRTDVKLLRNHVDAVIPMMWIDEGASLGGKEISLLKDQLLFVMNIENIGRWILFSVGILFLVIGVSMAIIRKRQEDSDIYDLEED</sequence>
<dbReference type="GO" id="GO:0005737">
    <property type="term" value="C:cytoplasm"/>
    <property type="evidence" value="ECO:0007669"/>
    <property type="project" value="TreeGrafter"/>
</dbReference>
<reference evidence="9" key="1">
    <citation type="submission" date="2022-01" db="EMBL/GenBank/DDBJ databases">
        <authorList>
            <person name="King R."/>
        </authorList>
    </citation>
    <scope>NUCLEOTIDE SEQUENCE</scope>
</reference>
<name>A0A9P0EAU2_NEZVI</name>
<evidence type="ECO:0000313" key="10">
    <source>
        <dbReference type="Proteomes" id="UP001152798"/>
    </source>
</evidence>
<dbReference type="EMBL" id="OV725079">
    <property type="protein sequence ID" value="CAH1394781.1"/>
    <property type="molecule type" value="Genomic_DNA"/>
</dbReference>
<evidence type="ECO:0000256" key="3">
    <source>
        <dbReference type="ARBA" id="ARBA00022475"/>
    </source>
</evidence>
<dbReference type="Pfam" id="PF01130">
    <property type="entry name" value="CD36"/>
    <property type="match status" value="1"/>
</dbReference>
<keyword evidence="4 8" id="KW-0812">Transmembrane</keyword>
<dbReference type="InterPro" id="IPR002159">
    <property type="entry name" value="CD36_fam"/>
</dbReference>
<dbReference type="PRINTS" id="PR01609">
    <property type="entry name" value="CD36FAMILY"/>
</dbReference>
<evidence type="ECO:0000256" key="8">
    <source>
        <dbReference type="SAM" id="Phobius"/>
    </source>
</evidence>
<keyword evidence="10" id="KW-1185">Reference proteome</keyword>
<dbReference type="AlphaFoldDB" id="A0A9P0EAU2"/>
<keyword evidence="3" id="KW-1003">Cell membrane</keyword>
<keyword evidence="7" id="KW-0325">Glycoprotein</keyword>
<gene>
    <name evidence="9" type="ORF">NEZAVI_LOCUS5201</name>
</gene>
<accession>A0A9P0EAU2</accession>
<organism evidence="9 10">
    <name type="scientific">Nezara viridula</name>
    <name type="common">Southern green stink bug</name>
    <name type="synonym">Cimex viridulus</name>
    <dbReference type="NCBI Taxonomy" id="85310"/>
    <lineage>
        <taxon>Eukaryota</taxon>
        <taxon>Metazoa</taxon>
        <taxon>Ecdysozoa</taxon>
        <taxon>Arthropoda</taxon>
        <taxon>Hexapoda</taxon>
        <taxon>Insecta</taxon>
        <taxon>Pterygota</taxon>
        <taxon>Neoptera</taxon>
        <taxon>Paraneoptera</taxon>
        <taxon>Hemiptera</taxon>
        <taxon>Heteroptera</taxon>
        <taxon>Panheteroptera</taxon>
        <taxon>Pentatomomorpha</taxon>
        <taxon>Pentatomoidea</taxon>
        <taxon>Pentatomidae</taxon>
        <taxon>Pentatominae</taxon>
        <taxon>Nezara</taxon>
    </lineage>
</organism>
<dbReference type="OrthoDB" id="6596195at2759"/>
<dbReference type="PANTHER" id="PTHR11923:SF51">
    <property type="entry name" value="LYSOSOME MEMBRANE PROTEIN 2"/>
    <property type="match status" value="1"/>
</dbReference>
<dbReference type="PANTHER" id="PTHR11923">
    <property type="entry name" value="SCAVENGER RECEPTOR CLASS B TYPE-1 SR-B1"/>
    <property type="match status" value="1"/>
</dbReference>
<keyword evidence="6 8" id="KW-0472">Membrane</keyword>
<proteinExistence type="inferred from homology"/>
<evidence type="ECO:0000256" key="1">
    <source>
        <dbReference type="ARBA" id="ARBA00004236"/>
    </source>
</evidence>
<feature type="transmembrane region" description="Helical" evidence="8">
    <location>
        <begin position="475"/>
        <end position="494"/>
    </location>
</feature>
<dbReference type="Proteomes" id="UP001152798">
    <property type="component" value="Chromosome 3"/>
</dbReference>
<evidence type="ECO:0000256" key="5">
    <source>
        <dbReference type="ARBA" id="ARBA00022989"/>
    </source>
</evidence>
<evidence type="ECO:0000256" key="7">
    <source>
        <dbReference type="ARBA" id="ARBA00023180"/>
    </source>
</evidence>
<evidence type="ECO:0000256" key="2">
    <source>
        <dbReference type="ARBA" id="ARBA00010532"/>
    </source>
</evidence>
<evidence type="ECO:0000256" key="4">
    <source>
        <dbReference type="ARBA" id="ARBA00022692"/>
    </source>
</evidence>
<comment type="similarity">
    <text evidence="2">Belongs to the CD36 family.</text>
</comment>
<dbReference type="GO" id="GO:0005044">
    <property type="term" value="F:scavenger receptor activity"/>
    <property type="evidence" value="ECO:0007669"/>
    <property type="project" value="TreeGrafter"/>
</dbReference>
<keyword evidence="5 8" id="KW-1133">Transmembrane helix</keyword>